<evidence type="ECO:0000313" key="2">
    <source>
        <dbReference type="EMBL" id="MBN7827527.1"/>
    </source>
</evidence>
<evidence type="ECO:0000256" key="1">
    <source>
        <dbReference type="SAM" id="Phobius"/>
    </source>
</evidence>
<sequence length="175" mass="19867">MQVNKLYLVLMMVFGFFAVYDWQSRVVFDDLDSDANVKQNMELDIAWAPLPETSAQKILSELAGYMQDKEPSPQQTKVEWTDEFQKQQQGELSSLFAGNQRYRLAGIVREKQHYALILAVSQDLQSARPIKLTVGEILSGYQLVELDSTNIKLVAGDGRTVNLKLFNIAGKNEYN</sequence>
<gene>
    <name evidence="2" type="ORF">J0A66_20015</name>
</gene>
<dbReference type="EMBL" id="JAFKCV010000019">
    <property type="protein sequence ID" value="MBN7827527.1"/>
    <property type="molecule type" value="Genomic_DNA"/>
</dbReference>
<feature type="transmembrane region" description="Helical" evidence="1">
    <location>
        <begin position="6"/>
        <end position="22"/>
    </location>
</feature>
<organism evidence="2 3">
    <name type="scientific">Bowmanella dokdonensis</name>
    <dbReference type="NCBI Taxonomy" id="751969"/>
    <lineage>
        <taxon>Bacteria</taxon>
        <taxon>Pseudomonadati</taxon>
        <taxon>Pseudomonadota</taxon>
        <taxon>Gammaproteobacteria</taxon>
        <taxon>Alteromonadales</taxon>
        <taxon>Alteromonadaceae</taxon>
        <taxon>Bowmanella</taxon>
    </lineage>
</organism>
<keyword evidence="1" id="KW-0812">Transmembrane</keyword>
<accession>A0A939DRK8</accession>
<dbReference type="RefSeq" id="WP_206575635.1">
    <property type="nucleotide sequence ID" value="NZ_JAFKCV010000019.1"/>
</dbReference>
<reference evidence="2" key="1">
    <citation type="submission" date="2021-03" db="EMBL/GenBank/DDBJ databases">
        <title>novel species isolated from a fishpond in China.</title>
        <authorList>
            <person name="Lu H."/>
            <person name="Cai Z."/>
        </authorList>
    </citation>
    <scope>NUCLEOTIDE SEQUENCE</scope>
    <source>
        <strain evidence="2">JCM 30855</strain>
    </source>
</reference>
<keyword evidence="3" id="KW-1185">Reference proteome</keyword>
<keyword evidence="1" id="KW-0472">Membrane</keyword>
<evidence type="ECO:0000313" key="3">
    <source>
        <dbReference type="Proteomes" id="UP000664654"/>
    </source>
</evidence>
<name>A0A939DRK8_9ALTE</name>
<dbReference type="AlphaFoldDB" id="A0A939DRK8"/>
<keyword evidence="1" id="KW-1133">Transmembrane helix</keyword>
<protein>
    <submittedName>
        <fullName evidence="2">Uncharacterized protein</fullName>
    </submittedName>
</protein>
<proteinExistence type="predicted"/>
<dbReference type="Proteomes" id="UP000664654">
    <property type="component" value="Unassembled WGS sequence"/>
</dbReference>
<comment type="caution">
    <text evidence="2">The sequence shown here is derived from an EMBL/GenBank/DDBJ whole genome shotgun (WGS) entry which is preliminary data.</text>
</comment>